<evidence type="ECO:0000256" key="1">
    <source>
        <dbReference type="SAM" id="MobiDB-lite"/>
    </source>
</evidence>
<gene>
    <name evidence="4" type="ORF">JOL62DRAFT_310594</name>
</gene>
<proteinExistence type="predicted"/>
<keyword evidence="2" id="KW-0472">Membrane</keyword>
<feature type="region of interest" description="Disordered" evidence="1">
    <location>
        <begin position="310"/>
        <end position="391"/>
    </location>
</feature>
<name>A0ABR1MXQ0_9PEZI</name>
<evidence type="ECO:0000313" key="5">
    <source>
        <dbReference type="Proteomes" id="UP001367316"/>
    </source>
</evidence>
<feature type="compositionally biased region" description="Acidic residues" evidence="1">
    <location>
        <begin position="372"/>
        <end position="387"/>
    </location>
</feature>
<feature type="signal peptide" evidence="3">
    <location>
        <begin position="1"/>
        <end position="19"/>
    </location>
</feature>
<feature type="transmembrane region" description="Helical" evidence="2">
    <location>
        <begin position="401"/>
        <end position="422"/>
    </location>
</feature>
<feature type="compositionally biased region" description="Polar residues" evidence="1">
    <location>
        <begin position="118"/>
        <end position="137"/>
    </location>
</feature>
<dbReference type="Proteomes" id="UP001367316">
    <property type="component" value="Unassembled WGS sequence"/>
</dbReference>
<feature type="compositionally biased region" description="Basic and acidic residues" evidence="1">
    <location>
        <begin position="140"/>
        <end position="150"/>
    </location>
</feature>
<evidence type="ECO:0000256" key="3">
    <source>
        <dbReference type="SAM" id="SignalP"/>
    </source>
</evidence>
<reference evidence="4 5" key="1">
    <citation type="submission" date="2024-04" db="EMBL/GenBank/DDBJ databases">
        <title>Phyllosticta paracitricarpa is synonymous to the EU quarantine fungus P. citricarpa based on phylogenomic analyses.</title>
        <authorList>
            <consortium name="Lawrence Berkeley National Laboratory"/>
            <person name="Van ingen-buijs V.A."/>
            <person name="Van westerhoven A.C."/>
            <person name="Haridas S."/>
            <person name="Skiadas P."/>
            <person name="Martin F."/>
            <person name="Groenewald J.Z."/>
            <person name="Crous P.W."/>
            <person name="Seidl M.F."/>
        </authorList>
    </citation>
    <scope>NUCLEOTIDE SEQUENCE [LARGE SCALE GENOMIC DNA]</scope>
    <source>
        <strain evidence="4 5">CBS 141358</strain>
    </source>
</reference>
<feature type="compositionally biased region" description="Low complexity" evidence="1">
    <location>
        <begin position="318"/>
        <end position="332"/>
    </location>
</feature>
<keyword evidence="5" id="KW-1185">Reference proteome</keyword>
<keyword evidence="3" id="KW-0732">Signal</keyword>
<keyword evidence="2" id="KW-0812">Transmembrane</keyword>
<organism evidence="4 5">
    <name type="scientific">Phyllosticta paracitricarpa</name>
    <dbReference type="NCBI Taxonomy" id="2016321"/>
    <lineage>
        <taxon>Eukaryota</taxon>
        <taxon>Fungi</taxon>
        <taxon>Dikarya</taxon>
        <taxon>Ascomycota</taxon>
        <taxon>Pezizomycotina</taxon>
        <taxon>Dothideomycetes</taxon>
        <taxon>Dothideomycetes incertae sedis</taxon>
        <taxon>Botryosphaeriales</taxon>
        <taxon>Phyllostictaceae</taxon>
        <taxon>Phyllosticta</taxon>
    </lineage>
</organism>
<evidence type="ECO:0000256" key="2">
    <source>
        <dbReference type="SAM" id="Phobius"/>
    </source>
</evidence>
<comment type="caution">
    <text evidence="4">The sequence shown here is derived from an EMBL/GenBank/DDBJ whole genome shotgun (WGS) entry which is preliminary data.</text>
</comment>
<accession>A0ABR1MXQ0</accession>
<feature type="region of interest" description="Disordered" evidence="1">
    <location>
        <begin position="94"/>
        <end position="284"/>
    </location>
</feature>
<feature type="chain" id="PRO_5045633426" evidence="3">
    <location>
        <begin position="20"/>
        <end position="426"/>
    </location>
</feature>
<dbReference type="EMBL" id="JBBPBF010000040">
    <property type="protein sequence ID" value="KAK7607017.1"/>
    <property type="molecule type" value="Genomic_DNA"/>
</dbReference>
<evidence type="ECO:0000313" key="4">
    <source>
        <dbReference type="EMBL" id="KAK7607017.1"/>
    </source>
</evidence>
<protein>
    <submittedName>
        <fullName evidence="4">Uncharacterized protein</fullName>
    </submittedName>
</protein>
<feature type="compositionally biased region" description="Low complexity" evidence="1">
    <location>
        <begin position="266"/>
        <end position="281"/>
    </location>
</feature>
<sequence>MLACLPVCLLACTCGCCNQRIPLRLFVLPSVFTPLSTYQISPTLFLSCLLAPDRLCETQSEAEHRPSCSRGGLVVRPSARSLECVGERQRRSVDPDSRFHLGCGQGARGRRAGFARSLSVSRAPSITTEEQGSNAASQMADEHSESHSSRDSSPTPTPTPHRRHHQNHQRSPSPSPKPRRPSTATTSSHHSDVDLDPDSPTTTATAAAASAASAAANAEQFSASNTWEPPQVVAPAPTPSITFQDPPTPAGSGLYAREPLPARAKSYPAASYSSSANNNSSHAKLTENPWATSATTGGSGVGRVLQQGSDASVDSLPGASSSAAGSNGSGSRSNKKVRRGRRPRGRPRTRYFSTESGGPGEEEALLGNDGVEGWEEEDEEEEEEDDGQPLLMTRRRRNVPAPLLAVVLVVLLLIVVLVVFVVDRSA</sequence>
<keyword evidence="2" id="KW-1133">Transmembrane helix</keyword>
<feature type="compositionally biased region" description="Basic residues" evidence="1">
    <location>
        <begin position="333"/>
        <end position="349"/>
    </location>
</feature>
<feature type="compositionally biased region" description="Low complexity" evidence="1">
    <location>
        <begin position="201"/>
        <end position="224"/>
    </location>
</feature>